<dbReference type="Proteomes" id="UP000192578">
    <property type="component" value="Unassembled WGS sequence"/>
</dbReference>
<comment type="caution">
    <text evidence="2">The sequence shown here is derived from an EMBL/GenBank/DDBJ whole genome shotgun (WGS) entry which is preliminary data.</text>
</comment>
<proteinExistence type="predicted"/>
<accession>A0A9X6NLJ0</accession>
<feature type="region of interest" description="Disordered" evidence="1">
    <location>
        <begin position="35"/>
        <end position="76"/>
    </location>
</feature>
<dbReference type="AlphaFoldDB" id="A0A9X6NLJ0"/>
<dbReference type="EMBL" id="MTYJ01000767">
    <property type="protein sequence ID" value="OWA55424.1"/>
    <property type="molecule type" value="Genomic_DNA"/>
</dbReference>
<gene>
    <name evidence="2" type="ORF">BV898_19811</name>
</gene>
<evidence type="ECO:0000256" key="1">
    <source>
        <dbReference type="SAM" id="MobiDB-lite"/>
    </source>
</evidence>
<protein>
    <submittedName>
        <fullName evidence="2">Uncharacterized protein</fullName>
    </submittedName>
</protein>
<name>A0A9X6NLJ0_HYPEX</name>
<sequence length="106" mass="11574">MAVIAAMTMLINWRALGRRIKKALHSAFPTWIQEPKDRGYSSESSSLLDSAEEDQDNIFQPPTEVTGALNSDDKRPASYGTAVSLRTRTTSAGFSDITPASPLVLF</sequence>
<keyword evidence="3" id="KW-1185">Reference proteome</keyword>
<organism evidence="2 3">
    <name type="scientific">Hypsibius exemplaris</name>
    <name type="common">Freshwater tardigrade</name>
    <dbReference type="NCBI Taxonomy" id="2072580"/>
    <lineage>
        <taxon>Eukaryota</taxon>
        <taxon>Metazoa</taxon>
        <taxon>Ecdysozoa</taxon>
        <taxon>Tardigrada</taxon>
        <taxon>Eutardigrada</taxon>
        <taxon>Parachela</taxon>
        <taxon>Hypsibioidea</taxon>
        <taxon>Hypsibiidae</taxon>
        <taxon>Hypsibius</taxon>
    </lineage>
</organism>
<evidence type="ECO:0000313" key="2">
    <source>
        <dbReference type="EMBL" id="OWA55424.1"/>
    </source>
</evidence>
<reference evidence="3" key="1">
    <citation type="submission" date="2017-01" db="EMBL/GenBank/DDBJ databases">
        <title>Comparative genomics of anhydrobiosis in the tardigrade Hypsibius dujardini.</title>
        <authorList>
            <person name="Yoshida Y."/>
            <person name="Koutsovoulos G."/>
            <person name="Laetsch D."/>
            <person name="Stevens L."/>
            <person name="Kumar S."/>
            <person name="Horikawa D."/>
            <person name="Ishino K."/>
            <person name="Komine S."/>
            <person name="Tomita M."/>
            <person name="Blaxter M."/>
            <person name="Arakawa K."/>
        </authorList>
    </citation>
    <scope>NUCLEOTIDE SEQUENCE [LARGE SCALE GENOMIC DNA]</scope>
    <source>
        <strain evidence="3">Z151</strain>
    </source>
</reference>
<evidence type="ECO:0000313" key="3">
    <source>
        <dbReference type="Proteomes" id="UP000192578"/>
    </source>
</evidence>